<protein>
    <recommendedName>
        <fullName evidence="3">Endonuclease/exonuclease/phosphatase domain-containing protein</fullName>
    </recommendedName>
</protein>
<name>A0A5M3XW57_9ACTN</name>
<keyword evidence="2" id="KW-1185">Reference proteome</keyword>
<dbReference type="InterPro" id="IPR036691">
    <property type="entry name" value="Endo/exonu/phosph_ase_sf"/>
</dbReference>
<accession>A0A5M3XW57</accession>
<dbReference type="EMBL" id="BLAF01000042">
    <property type="protein sequence ID" value="GES23593.1"/>
    <property type="molecule type" value="Genomic_DNA"/>
</dbReference>
<dbReference type="AlphaFoldDB" id="A0A5M3XW57"/>
<evidence type="ECO:0000313" key="2">
    <source>
        <dbReference type="Proteomes" id="UP000377595"/>
    </source>
</evidence>
<reference evidence="1 2" key="1">
    <citation type="submission" date="2019-10" db="EMBL/GenBank/DDBJ databases">
        <title>Whole genome shotgun sequence of Acrocarpospora pleiomorpha NBRC 16267.</title>
        <authorList>
            <person name="Ichikawa N."/>
            <person name="Kimura A."/>
            <person name="Kitahashi Y."/>
            <person name="Komaki H."/>
            <person name="Oguchi A."/>
        </authorList>
    </citation>
    <scope>NUCLEOTIDE SEQUENCE [LARGE SCALE GENOMIC DNA]</scope>
    <source>
        <strain evidence="1 2">NBRC 16267</strain>
    </source>
</reference>
<comment type="caution">
    <text evidence="1">The sequence shown here is derived from an EMBL/GenBank/DDBJ whole genome shotgun (WGS) entry which is preliminary data.</text>
</comment>
<sequence>MEGKEFSLHGQELRFHAERLLADLGLRSFMTRSVIGELHDLVFARWPRLRLVRHYTPDLPGVFHDQIGWLSFEVTGLDRLLWVRSVQWASWNGDVRLDLAQKLTRYAAPDKAAIIGGDLNAIWPDCPGHDEFEPDWLAMPPHKRTHKTLPPGLRPDKAQKVLVSDRRATQILHEVKFVNAGCLAGDMTPTLNHHIDNGQGARIDHLVFSPWLAPAIIPESYRVRCDELSEQASNHRRVSVRLDLGRLG</sequence>
<dbReference type="Gene3D" id="3.60.10.10">
    <property type="entry name" value="Endonuclease/exonuclease/phosphatase"/>
    <property type="match status" value="1"/>
</dbReference>
<dbReference type="Proteomes" id="UP000377595">
    <property type="component" value="Unassembled WGS sequence"/>
</dbReference>
<proteinExistence type="predicted"/>
<evidence type="ECO:0000313" key="1">
    <source>
        <dbReference type="EMBL" id="GES23593.1"/>
    </source>
</evidence>
<organism evidence="1 2">
    <name type="scientific">Acrocarpospora pleiomorpha</name>
    <dbReference type="NCBI Taxonomy" id="90975"/>
    <lineage>
        <taxon>Bacteria</taxon>
        <taxon>Bacillati</taxon>
        <taxon>Actinomycetota</taxon>
        <taxon>Actinomycetes</taxon>
        <taxon>Streptosporangiales</taxon>
        <taxon>Streptosporangiaceae</taxon>
        <taxon>Acrocarpospora</taxon>
    </lineage>
</organism>
<gene>
    <name evidence="1" type="ORF">Aple_064920</name>
</gene>
<dbReference type="SUPFAM" id="SSF56219">
    <property type="entry name" value="DNase I-like"/>
    <property type="match status" value="1"/>
</dbReference>
<evidence type="ECO:0008006" key="3">
    <source>
        <dbReference type="Google" id="ProtNLM"/>
    </source>
</evidence>